<gene>
    <name evidence="1" type="ORF">T01_10295</name>
</gene>
<protein>
    <submittedName>
        <fullName evidence="1">Uncharacterized protein</fullName>
    </submittedName>
</protein>
<accession>A0A0V0YRT1</accession>
<dbReference type="EMBL" id="JYDH01005587">
    <property type="protein sequence ID" value="KRY03007.1"/>
    <property type="molecule type" value="Genomic_DNA"/>
</dbReference>
<organism evidence="1 2">
    <name type="scientific">Trichinella spiralis</name>
    <name type="common">Trichina worm</name>
    <dbReference type="NCBI Taxonomy" id="6334"/>
    <lineage>
        <taxon>Eukaryota</taxon>
        <taxon>Metazoa</taxon>
        <taxon>Ecdysozoa</taxon>
        <taxon>Nematoda</taxon>
        <taxon>Enoplea</taxon>
        <taxon>Dorylaimia</taxon>
        <taxon>Trichinellida</taxon>
        <taxon>Trichinellidae</taxon>
        <taxon>Trichinella</taxon>
    </lineage>
</organism>
<dbReference type="Proteomes" id="UP000054776">
    <property type="component" value="Unassembled WGS sequence"/>
</dbReference>
<evidence type="ECO:0000313" key="2">
    <source>
        <dbReference type="Proteomes" id="UP000054776"/>
    </source>
</evidence>
<dbReference type="AlphaFoldDB" id="A0A0V0YRT1"/>
<keyword evidence="2" id="KW-1185">Reference proteome</keyword>
<proteinExistence type="predicted"/>
<sequence length="33" mass="4129">MTFFDHKLPIKISPNYIENVRLLYQRKYILNFL</sequence>
<evidence type="ECO:0000313" key="1">
    <source>
        <dbReference type="EMBL" id="KRY03007.1"/>
    </source>
</evidence>
<name>A0A0V0YRT1_TRISP</name>
<dbReference type="InParanoid" id="A0A0V0YRT1"/>
<comment type="caution">
    <text evidence="1">The sequence shown here is derived from an EMBL/GenBank/DDBJ whole genome shotgun (WGS) entry which is preliminary data.</text>
</comment>
<reference evidence="1 2" key="1">
    <citation type="submission" date="2015-01" db="EMBL/GenBank/DDBJ databases">
        <title>Evolution of Trichinella species and genotypes.</title>
        <authorList>
            <person name="Korhonen P.K."/>
            <person name="Edoardo P."/>
            <person name="Giuseppe L.R."/>
            <person name="Gasser R.B."/>
        </authorList>
    </citation>
    <scope>NUCLEOTIDE SEQUENCE [LARGE SCALE GENOMIC DNA]</scope>
    <source>
        <strain evidence="1">ISS3</strain>
    </source>
</reference>